<accession>A0A356LBB4</accession>
<gene>
    <name evidence="2" type="ORF">DD666_02655</name>
</gene>
<dbReference type="GO" id="GO:0009236">
    <property type="term" value="P:cobalamin biosynthetic process"/>
    <property type="evidence" value="ECO:0007669"/>
    <property type="project" value="InterPro"/>
</dbReference>
<dbReference type="PIRSF" id="PIRSF031715">
    <property type="entry name" value="Cob_chel_CobT"/>
    <property type="match status" value="1"/>
</dbReference>
<dbReference type="EMBL" id="DOEK01000004">
    <property type="protein sequence ID" value="HBP28300.1"/>
    <property type="molecule type" value="Genomic_DNA"/>
</dbReference>
<dbReference type="InterPro" id="IPR036465">
    <property type="entry name" value="vWFA_dom_sf"/>
</dbReference>
<dbReference type="PANTHER" id="PTHR41248">
    <property type="entry name" value="NORD PROTEIN"/>
    <property type="match status" value="1"/>
</dbReference>
<feature type="domain" description="Cobalamin biosynthesis protein CobT VWA" evidence="1">
    <location>
        <begin position="350"/>
        <end position="564"/>
    </location>
</feature>
<dbReference type="AlphaFoldDB" id="A0A356LBB4"/>
<evidence type="ECO:0000313" key="3">
    <source>
        <dbReference type="Proteomes" id="UP000264036"/>
    </source>
</evidence>
<evidence type="ECO:0000313" key="2">
    <source>
        <dbReference type="EMBL" id="HBP28300.1"/>
    </source>
</evidence>
<dbReference type="Proteomes" id="UP000264036">
    <property type="component" value="Unassembled WGS sequence"/>
</dbReference>
<comment type="caution">
    <text evidence="2">The sequence shown here is derived from an EMBL/GenBank/DDBJ whole genome shotgun (WGS) entry which is preliminary data.</text>
</comment>
<name>A0A356LBB4_9BURK</name>
<dbReference type="InterPro" id="IPR006538">
    <property type="entry name" value="CobT"/>
</dbReference>
<reference evidence="2 3" key="1">
    <citation type="journal article" date="2018" name="Nat. Biotechnol.">
        <title>A standardized bacterial taxonomy based on genome phylogeny substantially revises the tree of life.</title>
        <authorList>
            <person name="Parks D.H."/>
            <person name="Chuvochina M."/>
            <person name="Waite D.W."/>
            <person name="Rinke C."/>
            <person name="Skarshewski A."/>
            <person name="Chaumeil P.A."/>
            <person name="Hugenholtz P."/>
        </authorList>
    </citation>
    <scope>NUCLEOTIDE SEQUENCE [LARGE SCALE GENOMIC DNA]</scope>
    <source>
        <strain evidence="2">UBA10707</strain>
    </source>
</reference>
<dbReference type="PANTHER" id="PTHR41248:SF1">
    <property type="entry name" value="NORD PROTEIN"/>
    <property type="match status" value="1"/>
</dbReference>
<dbReference type="InterPro" id="IPR051928">
    <property type="entry name" value="NorD/CobT"/>
</dbReference>
<dbReference type="Gene3D" id="3.40.50.410">
    <property type="entry name" value="von Willebrand factor, type A domain"/>
    <property type="match status" value="1"/>
</dbReference>
<dbReference type="Pfam" id="PF11775">
    <property type="entry name" value="CobT_C"/>
    <property type="match status" value="1"/>
</dbReference>
<protein>
    <submittedName>
        <fullName evidence="2">Cobalt chelatase</fullName>
    </submittedName>
</protein>
<dbReference type="InterPro" id="IPR025861">
    <property type="entry name" value="CobT_VWA_dom"/>
</dbReference>
<dbReference type="Pfam" id="PF06213">
    <property type="entry name" value="CobT"/>
    <property type="match status" value="1"/>
</dbReference>
<dbReference type="SUPFAM" id="SSF53300">
    <property type="entry name" value="vWA-like"/>
    <property type="match status" value="1"/>
</dbReference>
<organism evidence="2 3">
    <name type="scientific">Advenella kashmirensis</name>
    <dbReference type="NCBI Taxonomy" id="310575"/>
    <lineage>
        <taxon>Bacteria</taxon>
        <taxon>Pseudomonadati</taxon>
        <taxon>Pseudomonadota</taxon>
        <taxon>Betaproteobacteria</taxon>
        <taxon>Burkholderiales</taxon>
        <taxon>Alcaligenaceae</taxon>
    </lineage>
</organism>
<sequence length="569" mass="63829">MNDIAHSIFQQHTDQLCGAAVRAISGRTNAHFRKGRLYLDDSLVPVLAPHLRLDPDNQTFKDFRAVADGLALRLLACDPTIYEQACPQDETARLLYDFFEQVRLEATVASDWPGVRANVQTRFRAWAEAFEHSALIESSQGILLFTVMLTVWSRVTGGVLSEAQQDLLEATRAGMAGEIGEELYALRRLRNDQAAYAAMAARLAEKVSLNLAAEMALDRRPKDSDKNSRSLFSLLLTPDAQPEDGFDVAPFGQSRVFDQHQASYRVFTRRYDRIELAASRVRRAELKQFRQQMDEDRASLSIGVAQLARLFRRIFRMPQDDGWIFGQEEGILDGRTLSQLIASPAETRIFRQDQVIERVDQAVTVLLDCSGSMRTHARRLSVLLDTLLRALGMAGAKTELLGFTTGAWNGGRAMKDWQRQGKPAHPGRLNELCHLLFKQADTSWSRARLDIAALLKHDLYREGVDGEAVLWASQRLQEQPVRRRTLIVVSDGCPMDSATQYVNDDYYLASHLQQVVRQSISQGIDVVGLGVGLDLSSYYPRSLAVDLQQALTPAVFYDIARLLAGGHRR</sequence>
<proteinExistence type="predicted"/>
<evidence type="ECO:0000259" key="1">
    <source>
        <dbReference type="Pfam" id="PF11775"/>
    </source>
</evidence>